<dbReference type="SUPFAM" id="SSF51905">
    <property type="entry name" value="FAD/NAD(P)-binding domain"/>
    <property type="match status" value="1"/>
</dbReference>
<evidence type="ECO:0000259" key="2">
    <source>
        <dbReference type="Pfam" id="PF01266"/>
    </source>
</evidence>
<sequence>MNERADVVVVGAGVVGLSAACELAARGAGVVVVDASPRGGDGSRAAAGVAVPSLRLLTDPVLARFVDEAAARLHADVATAGPPLRLGERVLRPAWTAGERAELERAAQRAPAALGRWLEPDELRACEPVLDGADVLGGFAVDRGYVVDTDAYLDSLARRCAVAGAEIVLGCPVLEIRDGAPATVRAERRSWTAEQVVVAAGPWSGRIGGLPPLPVRPVRGQIVELACAGMPLRSVVSGRTYVCPAADARIGVGSTEEAAGFDDRVTAAGVAFLLAKVVSRFPRLRDATFAGARAGLRAATPDGRPSIGRYPGTSRVLVGTGHGGQGILTGPYTGWALAELVERRAVDLPAEFDPGRTARPDGAR</sequence>
<evidence type="ECO:0000256" key="1">
    <source>
        <dbReference type="ARBA" id="ARBA00023002"/>
    </source>
</evidence>
<organism evidence="3 4">
    <name type="scientific">Actinoplanes siamensis</name>
    <dbReference type="NCBI Taxonomy" id="1223317"/>
    <lineage>
        <taxon>Bacteria</taxon>
        <taxon>Bacillati</taxon>
        <taxon>Actinomycetota</taxon>
        <taxon>Actinomycetes</taxon>
        <taxon>Micromonosporales</taxon>
        <taxon>Micromonosporaceae</taxon>
        <taxon>Actinoplanes</taxon>
    </lineage>
</organism>
<accession>A0A919N6V3</accession>
<dbReference type="Proteomes" id="UP000629619">
    <property type="component" value="Unassembled WGS sequence"/>
</dbReference>
<gene>
    <name evidence="3" type="primary">thiO</name>
    <name evidence="3" type="ORF">Asi03nite_29700</name>
</gene>
<dbReference type="Pfam" id="PF01266">
    <property type="entry name" value="DAO"/>
    <property type="match status" value="1"/>
</dbReference>
<dbReference type="PANTHER" id="PTHR13847">
    <property type="entry name" value="SARCOSINE DEHYDROGENASE-RELATED"/>
    <property type="match status" value="1"/>
</dbReference>
<dbReference type="GO" id="GO:0016491">
    <property type="term" value="F:oxidoreductase activity"/>
    <property type="evidence" value="ECO:0007669"/>
    <property type="project" value="UniProtKB-KW"/>
</dbReference>
<proteinExistence type="predicted"/>
<name>A0A919N6V3_9ACTN</name>
<reference evidence="3" key="1">
    <citation type="submission" date="2021-01" db="EMBL/GenBank/DDBJ databases">
        <title>Whole genome shotgun sequence of Actinoplanes siamensis NBRC 109076.</title>
        <authorList>
            <person name="Komaki H."/>
            <person name="Tamura T."/>
        </authorList>
    </citation>
    <scope>NUCLEOTIDE SEQUENCE</scope>
    <source>
        <strain evidence="3">NBRC 109076</strain>
    </source>
</reference>
<comment type="caution">
    <text evidence="3">The sequence shown here is derived from an EMBL/GenBank/DDBJ whole genome shotgun (WGS) entry which is preliminary data.</text>
</comment>
<dbReference type="PANTHER" id="PTHR13847:SF289">
    <property type="entry name" value="GLYCINE OXIDASE"/>
    <property type="match status" value="1"/>
</dbReference>
<dbReference type="SUPFAM" id="SSF54373">
    <property type="entry name" value="FAD-linked reductases, C-terminal domain"/>
    <property type="match status" value="1"/>
</dbReference>
<evidence type="ECO:0000313" key="4">
    <source>
        <dbReference type="Proteomes" id="UP000629619"/>
    </source>
</evidence>
<dbReference type="Gene3D" id="3.50.50.60">
    <property type="entry name" value="FAD/NAD(P)-binding domain"/>
    <property type="match status" value="1"/>
</dbReference>
<evidence type="ECO:0000313" key="3">
    <source>
        <dbReference type="EMBL" id="GIF05432.1"/>
    </source>
</evidence>
<dbReference type="GO" id="GO:0005737">
    <property type="term" value="C:cytoplasm"/>
    <property type="evidence" value="ECO:0007669"/>
    <property type="project" value="TreeGrafter"/>
</dbReference>
<keyword evidence="4" id="KW-1185">Reference proteome</keyword>
<dbReference type="Gene3D" id="3.30.9.10">
    <property type="entry name" value="D-Amino Acid Oxidase, subunit A, domain 2"/>
    <property type="match status" value="1"/>
</dbReference>
<dbReference type="EMBL" id="BOMW01000027">
    <property type="protein sequence ID" value="GIF05432.1"/>
    <property type="molecule type" value="Genomic_DNA"/>
</dbReference>
<dbReference type="InterPro" id="IPR006076">
    <property type="entry name" value="FAD-dep_OxRdtase"/>
</dbReference>
<dbReference type="RefSeq" id="WP_203680164.1">
    <property type="nucleotide sequence ID" value="NZ_BOMW01000027.1"/>
</dbReference>
<dbReference type="PROSITE" id="PS51257">
    <property type="entry name" value="PROKAR_LIPOPROTEIN"/>
    <property type="match status" value="1"/>
</dbReference>
<dbReference type="AlphaFoldDB" id="A0A919N6V3"/>
<keyword evidence="1" id="KW-0560">Oxidoreductase</keyword>
<protein>
    <submittedName>
        <fullName evidence="3">Glycine oxidase ThiO</fullName>
    </submittedName>
</protein>
<dbReference type="InterPro" id="IPR036188">
    <property type="entry name" value="FAD/NAD-bd_sf"/>
</dbReference>
<feature type="domain" description="FAD dependent oxidoreductase" evidence="2">
    <location>
        <begin position="6"/>
        <end position="340"/>
    </location>
</feature>